<evidence type="ECO:0000256" key="1">
    <source>
        <dbReference type="ARBA" id="ARBA00022614"/>
    </source>
</evidence>
<dbReference type="PRINTS" id="PR00019">
    <property type="entry name" value="LEURICHRPT"/>
</dbReference>
<dbReference type="SMART" id="SM00369">
    <property type="entry name" value="LRR_TYP"/>
    <property type="match status" value="1"/>
</dbReference>
<dbReference type="InterPro" id="IPR000483">
    <property type="entry name" value="Cys-rich_flank_reg_C"/>
</dbReference>
<dbReference type="SUPFAM" id="SSF52058">
    <property type="entry name" value="L domain-like"/>
    <property type="match status" value="1"/>
</dbReference>
<dbReference type="Pfam" id="PF13855">
    <property type="entry name" value="LRR_8"/>
    <property type="match status" value="1"/>
</dbReference>
<evidence type="ECO:0000259" key="6">
    <source>
        <dbReference type="SMART" id="SM00082"/>
    </source>
</evidence>
<dbReference type="InterPro" id="IPR050328">
    <property type="entry name" value="Dev_Immune_Receptor"/>
</dbReference>
<feature type="domain" description="LRRCT" evidence="6">
    <location>
        <begin position="338"/>
        <end position="386"/>
    </location>
</feature>
<keyword evidence="4" id="KW-1133">Transmembrane helix</keyword>
<dbReference type="AlphaFoldDB" id="A0A8J9YBE7"/>
<evidence type="ECO:0000313" key="7">
    <source>
        <dbReference type="EMBL" id="CAH0720225.1"/>
    </source>
</evidence>
<evidence type="ECO:0000256" key="5">
    <source>
        <dbReference type="SAM" id="SignalP"/>
    </source>
</evidence>
<dbReference type="EMBL" id="OV170234">
    <property type="protein sequence ID" value="CAH0720225.1"/>
    <property type="molecule type" value="Genomic_DNA"/>
</dbReference>
<proteinExistence type="predicted"/>
<dbReference type="Gene3D" id="3.80.10.10">
    <property type="entry name" value="Ribonuclease Inhibitor"/>
    <property type="match status" value="3"/>
</dbReference>
<dbReference type="PROSITE" id="PS51450">
    <property type="entry name" value="LRR"/>
    <property type="match status" value="2"/>
</dbReference>
<keyword evidence="3" id="KW-0677">Repeat</keyword>
<dbReference type="SMART" id="SM00364">
    <property type="entry name" value="LRR_BAC"/>
    <property type="match status" value="4"/>
</dbReference>
<dbReference type="OrthoDB" id="1687175at2759"/>
<dbReference type="GO" id="GO:0071944">
    <property type="term" value="C:cell periphery"/>
    <property type="evidence" value="ECO:0007669"/>
    <property type="project" value="UniProtKB-ARBA"/>
</dbReference>
<evidence type="ECO:0000256" key="4">
    <source>
        <dbReference type="SAM" id="Phobius"/>
    </source>
</evidence>
<keyword evidence="4" id="KW-0472">Membrane</keyword>
<dbReference type="InterPro" id="IPR001611">
    <property type="entry name" value="Leu-rich_rpt"/>
</dbReference>
<name>A0A8J9YBE7_9NEOP</name>
<keyword evidence="8" id="KW-1185">Reference proteome</keyword>
<feature type="chain" id="PRO_5035468433" description="LRRCT domain-containing protein" evidence="5">
    <location>
        <begin position="19"/>
        <end position="435"/>
    </location>
</feature>
<dbReference type="PANTHER" id="PTHR24373">
    <property type="entry name" value="SLIT RELATED LEUCINE-RICH REPEAT NEURONAL PROTEIN"/>
    <property type="match status" value="1"/>
</dbReference>
<dbReference type="InterPro" id="IPR032675">
    <property type="entry name" value="LRR_dom_sf"/>
</dbReference>
<accession>A0A8J9YBE7</accession>
<keyword evidence="4" id="KW-0812">Transmembrane</keyword>
<evidence type="ECO:0000256" key="3">
    <source>
        <dbReference type="ARBA" id="ARBA00022737"/>
    </source>
</evidence>
<organism evidence="7 8">
    <name type="scientific">Brenthis ino</name>
    <name type="common">lesser marbled fritillary</name>
    <dbReference type="NCBI Taxonomy" id="405034"/>
    <lineage>
        <taxon>Eukaryota</taxon>
        <taxon>Metazoa</taxon>
        <taxon>Ecdysozoa</taxon>
        <taxon>Arthropoda</taxon>
        <taxon>Hexapoda</taxon>
        <taxon>Insecta</taxon>
        <taxon>Pterygota</taxon>
        <taxon>Neoptera</taxon>
        <taxon>Endopterygota</taxon>
        <taxon>Lepidoptera</taxon>
        <taxon>Glossata</taxon>
        <taxon>Ditrysia</taxon>
        <taxon>Papilionoidea</taxon>
        <taxon>Nymphalidae</taxon>
        <taxon>Heliconiinae</taxon>
        <taxon>Argynnini</taxon>
        <taxon>Brenthis</taxon>
    </lineage>
</organism>
<protein>
    <recommendedName>
        <fullName evidence="6">LRRCT domain-containing protein</fullName>
    </recommendedName>
</protein>
<sequence length="435" mass="49363">MHLLVLLPILAYILEVKSESICEISGCECKTINNSIVSKCSFLQDVPINFEMPVSIKTLDLSQNNLTNIGPINSTTLEQLLLNKNALKELNSGIFNLPELKSLDLSDNLLEKLQPDLFKTTTKLENLGLANNKFSITSQLNFSYLVNLRRINLDNNLVGPDIELRSLFNVTGLGLPSTIQAISINGINLTDIPYDFFEPIKNSLKELSVSNNSLTKFFKLPTSLEYLDISNNPIKILNTSDFPIYEPLVYLRVLKMNNLEIEEVQENIFSYLTLYELELANNKNLKEFSNLTFGREILLDSSDFLVKNITFRGSNLSSLDESLSVLFKRVERLDLQNNPWNCDCSLAWVRDLPIPANLTENLRCAYPRNLYNVNLFDLSTTDFKCPKSQAGLLSFNSGLTVGAVLYILLIIFTLLWIYKFLHKPSMSQQQYSQLI</sequence>
<feature type="non-terminal residue" evidence="7">
    <location>
        <position position="435"/>
    </location>
</feature>
<dbReference type="Proteomes" id="UP000838878">
    <property type="component" value="Chromosome 14"/>
</dbReference>
<dbReference type="PANTHER" id="PTHR24373:SF275">
    <property type="entry name" value="TIR DOMAIN-CONTAINING PROTEIN"/>
    <property type="match status" value="1"/>
</dbReference>
<reference evidence="7" key="1">
    <citation type="submission" date="2021-12" db="EMBL/GenBank/DDBJ databases">
        <authorList>
            <person name="Martin H S."/>
        </authorList>
    </citation>
    <scope>NUCLEOTIDE SEQUENCE</scope>
</reference>
<evidence type="ECO:0000256" key="2">
    <source>
        <dbReference type="ARBA" id="ARBA00022729"/>
    </source>
</evidence>
<evidence type="ECO:0000313" key="8">
    <source>
        <dbReference type="Proteomes" id="UP000838878"/>
    </source>
</evidence>
<feature type="signal peptide" evidence="5">
    <location>
        <begin position="1"/>
        <end position="18"/>
    </location>
</feature>
<feature type="transmembrane region" description="Helical" evidence="4">
    <location>
        <begin position="395"/>
        <end position="418"/>
    </location>
</feature>
<gene>
    <name evidence="7" type="ORF">BINO364_LOCUS6485</name>
</gene>
<dbReference type="SMART" id="SM00365">
    <property type="entry name" value="LRR_SD22"/>
    <property type="match status" value="3"/>
</dbReference>
<keyword evidence="1" id="KW-0433">Leucine-rich repeat</keyword>
<dbReference type="InterPro" id="IPR003591">
    <property type="entry name" value="Leu-rich_rpt_typical-subtyp"/>
</dbReference>
<keyword evidence="2 5" id="KW-0732">Signal</keyword>
<dbReference type="SMART" id="SM00082">
    <property type="entry name" value="LRRCT"/>
    <property type="match status" value="1"/>
</dbReference>